<dbReference type="SUPFAM" id="SSF51971">
    <property type="entry name" value="Nucleotide-binding domain"/>
    <property type="match status" value="1"/>
</dbReference>
<evidence type="ECO:0000256" key="2">
    <source>
        <dbReference type="ARBA" id="ARBA00022603"/>
    </source>
</evidence>
<dbReference type="EMBL" id="JAEQNA010000001">
    <property type="protein sequence ID" value="MBL0419168.1"/>
    <property type="molecule type" value="Genomic_DNA"/>
</dbReference>
<dbReference type="PANTHER" id="PTHR13847">
    <property type="entry name" value="SARCOSINE DEHYDROGENASE-RELATED"/>
    <property type="match status" value="1"/>
</dbReference>
<evidence type="ECO:0000256" key="3">
    <source>
        <dbReference type="ARBA" id="ARBA00022630"/>
    </source>
</evidence>
<dbReference type="AlphaFoldDB" id="A0A937D4R9"/>
<keyword evidence="9" id="KW-0511">Multifunctional enzyme</keyword>
<proteinExistence type="predicted"/>
<evidence type="ECO:0000256" key="6">
    <source>
        <dbReference type="ARBA" id="ARBA00022694"/>
    </source>
</evidence>
<keyword evidence="12" id="KW-1185">Reference proteome</keyword>
<dbReference type="RefSeq" id="WP_201682219.1">
    <property type="nucleotide sequence ID" value="NZ_JAEQNA010000001.1"/>
</dbReference>
<evidence type="ECO:0000313" key="11">
    <source>
        <dbReference type="EMBL" id="MBL0419168.1"/>
    </source>
</evidence>
<organism evidence="11 12">
    <name type="scientific">Ramlibacter aurantiacus</name>
    <dbReference type="NCBI Taxonomy" id="2801330"/>
    <lineage>
        <taxon>Bacteria</taxon>
        <taxon>Pseudomonadati</taxon>
        <taxon>Pseudomonadota</taxon>
        <taxon>Betaproteobacteria</taxon>
        <taxon>Burkholderiales</taxon>
        <taxon>Comamonadaceae</taxon>
        <taxon>Ramlibacter</taxon>
    </lineage>
</organism>
<dbReference type="Gene3D" id="3.40.50.150">
    <property type="entry name" value="Vaccinia Virus protein VP39"/>
    <property type="match status" value="1"/>
</dbReference>
<dbReference type="GO" id="GO:0016645">
    <property type="term" value="F:oxidoreductase activity, acting on the CH-NH group of donors"/>
    <property type="evidence" value="ECO:0007669"/>
    <property type="project" value="InterPro"/>
</dbReference>
<name>A0A937D4R9_9BURK</name>
<evidence type="ECO:0000256" key="7">
    <source>
        <dbReference type="ARBA" id="ARBA00022827"/>
    </source>
</evidence>
<evidence type="ECO:0000256" key="9">
    <source>
        <dbReference type="ARBA" id="ARBA00023268"/>
    </source>
</evidence>
<evidence type="ECO:0000256" key="1">
    <source>
        <dbReference type="ARBA" id="ARBA00022490"/>
    </source>
</evidence>
<keyword evidence="2 11" id="KW-0489">Methyltransferase</keyword>
<evidence type="ECO:0000256" key="8">
    <source>
        <dbReference type="ARBA" id="ARBA00023002"/>
    </source>
</evidence>
<evidence type="ECO:0000313" key="12">
    <source>
        <dbReference type="Proteomes" id="UP000613011"/>
    </source>
</evidence>
<dbReference type="NCBIfam" id="TIGR03197">
    <property type="entry name" value="MnmC_Cterm"/>
    <property type="match status" value="1"/>
</dbReference>
<dbReference type="GO" id="GO:0004808">
    <property type="term" value="F:tRNA (5-methylaminomethyl-2-thiouridylate)(34)-methyltransferase activity"/>
    <property type="evidence" value="ECO:0007669"/>
    <property type="project" value="UniProtKB-EC"/>
</dbReference>
<evidence type="ECO:0000256" key="4">
    <source>
        <dbReference type="ARBA" id="ARBA00022679"/>
    </source>
</evidence>
<dbReference type="GO" id="GO:0005737">
    <property type="term" value="C:cytoplasm"/>
    <property type="evidence" value="ECO:0007669"/>
    <property type="project" value="TreeGrafter"/>
</dbReference>
<dbReference type="GO" id="GO:0008033">
    <property type="term" value="P:tRNA processing"/>
    <property type="evidence" value="ECO:0007669"/>
    <property type="project" value="UniProtKB-KW"/>
</dbReference>
<keyword evidence="5" id="KW-0949">S-adenosyl-L-methionine</keyword>
<evidence type="ECO:0000256" key="5">
    <source>
        <dbReference type="ARBA" id="ARBA00022691"/>
    </source>
</evidence>
<gene>
    <name evidence="11" type="primary">mnmC</name>
    <name evidence="11" type="ORF">JI739_02300</name>
</gene>
<dbReference type="GO" id="GO:0032259">
    <property type="term" value="P:methylation"/>
    <property type="evidence" value="ECO:0007669"/>
    <property type="project" value="UniProtKB-KW"/>
</dbReference>
<evidence type="ECO:0000259" key="10">
    <source>
        <dbReference type="Pfam" id="PF01266"/>
    </source>
</evidence>
<keyword evidence="1" id="KW-0963">Cytoplasm</keyword>
<dbReference type="InterPro" id="IPR036188">
    <property type="entry name" value="FAD/NAD-bd_sf"/>
</dbReference>
<sequence length="560" mass="60887">MTRILQTGWDDGRGFVRAWHDWRNDPQRPPLLHVAAIEPWPTARLRRHADEPPDHGPLSDQLERQWWGLTPGVHRLSFEQGRVLLSLHVGLPLDALREMSFSADRIELAPPGPAAVRDASMLKALVRLCRRGTRLEAGAIDDTFARELQTAGFVWQPGEPLQAVYDPAWAPRGLRSAGRTPERAIVIGAGLAGAAVAASLARRGWQVEVLDAADQPASGASALPAGLMAPHLSPDDNLLSRLSRCGNRLTLQQAHDLLREGEDWSASGTLEHRAKAPGRLVGSTDFAADWSRAATPQENEKALLHPHAPSVWHAHAAWIRPAALVHAWLRQPGITWRGGQRVDRLERAGNGHWRVLDAHAREIDRAPLVVIAAAIGSAELASRRVLLQPVRGQVSWAPHESGIALPPTPVNGNGHFLPSVPVGEGRGWMCGSSYGRGDTALDERASEHLANFERLRQLLPLVATQLAATFAAERVKAWTGVRCASTDRRPLAGELEPGLWLSTAMGSRGLTFAALCAELLAARLHEEPLPVPLSWAMGLDVRRQLSIPPAEKPAVGDRSL</sequence>
<accession>A0A937D4R9</accession>
<dbReference type="Proteomes" id="UP000613011">
    <property type="component" value="Unassembled WGS sequence"/>
</dbReference>
<dbReference type="InterPro" id="IPR006076">
    <property type="entry name" value="FAD-dep_OxRdtase"/>
</dbReference>
<dbReference type="Gene3D" id="3.30.9.10">
    <property type="entry name" value="D-Amino Acid Oxidase, subunit A, domain 2"/>
    <property type="match status" value="1"/>
</dbReference>
<dbReference type="Pfam" id="PF01266">
    <property type="entry name" value="DAO"/>
    <property type="match status" value="1"/>
</dbReference>
<keyword evidence="4 11" id="KW-0808">Transferase</keyword>
<keyword evidence="8" id="KW-0560">Oxidoreductase</keyword>
<dbReference type="EC" id="2.1.1.61" evidence="11"/>
<reference evidence="11" key="1">
    <citation type="submission" date="2021-01" db="EMBL/GenBank/DDBJ databases">
        <title>Ramlibacter sp. strain AW1 16S ribosomal RNA gene Genome sequencing and assembly.</title>
        <authorList>
            <person name="Kang M."/>
        </authorList>
    </citation>
    <scope>NUCLEOTIDE SEQUENCE</scope>
    <source>
        <strain evidence="11">AW1</strain>
    </source>
</reference>
<dbReference type="InterPro" id="IPR029063">
    <property type="entry name" value="SAM-dependent_MTases_sf"/>
</dbReference>
<dbReference type="PANTHER" id="PTHR13847:SF283">
    <property type="entry name" value="TRNA 5-METHYLAMINOMETHYL-2-THIOURIDINE BIOSYNTHESIS BIFUNCTIONAL PROTEIN MNMC"/>
    <property type="match status" value="1"/>
</dbReference>
<dbReference type="InterPro" id="IPR017610">
    <property type="entry name" value="tRNA_S-uridine_synth_MnmC_C"/>
</dbReference>
<comment type="caution">
    <text evidence="11">The sequence shown here is derived from an EMBL/GenBank/DDBJ whole genome shotgun (WGS) entry which is preliminary data.</text>
</comment>
<keyword evidence="3" id="KW-0285">Flavoprotein</keyword>
<protein>
    <submittedName>
        <fullName evidence="11">FAD-dependent 5-carboxymethylaminomethyl-2-thiouridine(34) oxidoreductase MnmC</fullName>
        <ecNumber evidence="11">2.1.1.61</ecNumber>
    </submittedName>
</protein>
<keyword evidence="7" id="KW-0274">FAD</keyword>
<dbReference type="Gene3D" id="3.50.50.60">
    <property type="entry name" value="FAD/NAD(P)-binding domain"/>
    <property type="match status" value="1"/>
</dbReference>
<feature type="domain" description="FAD dependent oxidoreductase" evidence="10">
    <location>
        <begin position="184"/>
        <end position="523"/>
    </location>
</feature>
<keyword evidence="6" id="KW-0819">tRNA processing</keyword>